<dbReference type="RefSeq" id="WP_187632932.1">
    <property type="nucleotide sequence ID" value="NZ_VZQQ01000002.1"/>
</dbReference>
<proteinExistence type="predicted"/>
<comment type="caution">
    <text evidence="1">The sequence shown here is derived from an EMBL/GenBank/DDBJ whole genome shotgun (WGS) entry which is preliminary data.</text>
</comment>
<reference evidence="1 2" key="1">
    <citation type="submission" date="2019-09" db="EMBL/GenBank/DDBJ databases">
        <title>Paraburkholderia podalyriae sp. nov., A South African Podalyria-associated rhizobium.</title>
        <authorList>
            <person name="Mavima L."/>
            <person name="Beukes C.W."/>
            <person name="Palmer M."/>
            <person name="De Meyer S.E."/>
            <person name="James E.K."/>
            <person name="Maluk M."/>
            <person name="Avontuur J.R."/>
            <person name="Chan W.Y."/>
            <person name="Venter S.N."/>
            <person name="Steenkamp E.T."/>
        </authorList>
    </citation>
    <scope>NUCLEOTIDE SEQUENCE [LARGE SCALE GENOMIC DNA]</scope>
    <source>
        <strain evidence="1 2">WC7.3b</strain>
    </source>
</reference>
<name>A0ABR7PHJ3_9BURK</name>
<sequence length="95" mass="11151">MSDVESRRFQVTHPYHPLHLQEFELVLHAQNWHEDRVWFHDANGRLRALPASWTSVVGEDPFNVVAAGRALFRVEELLELGRLIATLESWQRKHV</sequence>
<protein>
    <submittedName>
        <fullName evidence="1">Uncharacterized protein</fullName>
    </submittedName>
</protein>
<accession>A0ABR7PHJ3</accession>
<dbReference type="InterPro" id="IPR035315">
    <property type="entry name" value="DUF5372"/>
</dbReference>
<organism evidence="1 2">
    <name type="scientific">Paraburkholderia podalyriae</name>
    <dbReference type="NCBI Taxonomy" id="1938811"/>
    <lineage>
        <taxon>Bacteria</taxon>
        <taxon>Pseudomonadati</taxon>
        <taxon>Pseudomonadota</taxon>
        <taxon>Betaproteobacteria</taxon>
        <taxon>Burkholderiales</taxon>
        <taxon>Burkholderiaceae</taxon>
        <taxon>Paraburkholderia</taxon>
    </lineage>
</organism>
<keyword evidence="2" id="KW-1185">Reference proteome</keyword>
<evidence type="ECO:0000313" key="2">
    <source>
        <dbReference type="Proteomes" id="UP000736373"/>
    </source>
</evidence>
<gene>
    <name evidence="1" type="ORF">F6X42_03920</name>
</gene>
<dbReference type="Proteomes" id="UP000736373">
    <property type="component" value="Unassembled WGS sequence"/>
</dbReference>
<dbReference type="EMBL" id="VZQQ01000002">
    <property type="protein sequence ID" value="MBC8745807.1"/>
    <property type="molecule type" value="Genomic_DNA"/>
</dbReference>
<evidence type="ECO:0000313" key="1">
    <source>
        <dbReference type="EMBL" id="MBC8745807.1"/>
    </source>
</evidence>
<dbReference type="Pfam" id="PF17342">
    <property type="entry name" value="DUF5372"/>
    <property type="match status" value="1"/>
</dbReference>